<keyword evidence="2" id="KW-1185">Reference proteome</keyword>
<evidence type="ECO:0000313" key="2">
    <source>
        <dbReference type="Proteomes" id="UP000654471"/>
    </source>
</evidence>
<comment type="caution">
    <text evidence="1">The sequence shown here is derived from an EMBL/GenBank/DDBJ whole genome shotgun (WGS) entry which is preliminary data.</text>
</comment>
<dbReference type="InterPro" id="IPR046200">
    <property type="entry name" value="DUF6233"/>
</dbReference>
<reference evidence="2" key="1">
    <citation type="journal article" date="2019" name="Int. J. Syst. Evol. Microbiol.">
        <title>The Global Catalogue of Microorganisms (GCM) 10K type strain sequencing project: providing services to taxonomists for standard genome sequencing and annotation.</title>
        <authorList>
            <consortium name="The Broad Institute Genomics Platform"/>
            <consortium name="The Broad Institute Genome Sequencing Center for Infectious Disease"/>
            <person name="Wu L."/>
            <person name="Ma J."/>
        </authorList>
    </citation>
    <scope>NUCLEOTIDE SEQUENCE [LARGE SCALE GENOMIC DNA]</scope>
    <source>
        <strain evidence="2">JCM 3399</strain>
    </source>
</reference>
<sequence>MAPLPATPQDGWVEAYLHRPDCARAQSMGGMVSDEEALAALGRTDMVTVACPVCRPDTVLQARRPRNDGDFDTC</sequence>
<organism evidence="1 2">
    <name type="scientific">Streptomyces albospinus</name>
    <dbReference type="NCBI Taxonomy" id="285515"/>
    <lineage>
        <taxon>Bacteria</taxon>
        <taxon>Bacillati</taxon>
        <taxon>Actinomycetota</taxon>
        <taxon>Actinomycetes</taxon>
        <taxon>Kitasatosporales</taxon>
        <taxon>Streptomycetaceae</taxon>
        <taxon>Streptomyces</taxon>
    </lineage>
</organism>
<proteinExistence type="predicted"/>
<dbReference type="Proteomes" id="UP000654471">
    <property type="component" value="Unassembled WGS sequence"/>
</dbReference>
<dbReference type="Pfam" id="PF19746">
    <property type="entry name" value="DUF6233"/>
    <property type="match status" value="1"/>
</dbReference>
<gene>
    <name evidence="1" type="ORF">GCM10010211_36900</name>
</gene>
<dbReference type="EMBL" id="BMRP01000012">
    <property type="protein sequence ID" value="GGU68238.1"/>
    <property type="molecule type" value="Genomic_DNA"/>
</dbReference>
<name>A0ABQ2V752_9ACTN</name>
<protein>
    <submittedName>
        <fullName evidence="1">Uncharacterized protein</fullName>
    </submittedName>
</protein>
<accession>A0ABQ2V752</accession>
<dbReference type="RefSeq" id="WP_189301313.1">
    <property type="nucleotide sequence ID" value="NZ_BMRP01000012.1"/>
</dbReference>
<evidence type="ECO:0000313" key="1">
    <source>
        <dbReference type="EMBL" id="GGU68238.1"/>
    </source>
</evidence>